<dbReference type="InterPro" id="IPR050328">
    <property type="entry name" value="Dev_Immune_Receptor"/>
</dbReference>
<dbReference type="PANTHER" id="PTHR24373">
    <property type="entry name" value="SLIT RELATED LEUCINE-RICH REPEAT NEURONAL PROTEIN"/>
    <property type="match status" value="1"/>
</dbReference>
<dbReference type="EMBL" id="CAJHNH020008223">
    <property type="protein sequence ID" value="CAG5135368.1"/>
    <property type="molecule type" value="Genomic_DNA"/>
</dbReference>
<evidence type="ECO:0000256" key="1">
    <source>
        <dbReference type="ARBA" id="ARBA00022614"/>
    </source>
</evidence>
<dbReference type="InterPro" id="IPR003591">
    <property type="entry name" value="Leu-rich_rpt_typical-subtyp"/>
</dbReference>
<feature type="region of interest" description="Disordered" evidence="4">
    <location>
        <begin position="417"/>
        <end position="443"/>
    </location>
</feature>
<reference evidence="6" key="1">
    <citation type="submission" date="2021-04" db="EMBL/GenBank/DDBJ databases">
        <authorList>
            <consortium name="Molecular Ecology Group"/>
        </authorList>
    </citation>
    <scope>NUCLEOTIDE SEQUENCE</scope>
</reference>
<evidence type="ECO:0000313" key="6">
    <source>
        <dbReference type="EMBL" id="CAG5135368.1"/>
    </source>
</evidence>
<evidence type="ECO:0000256" key="3">
    <source>
        <dbReference type="ARBA" id="ARBA00022737"/>
    </source>
</evidence>
<evidence type="ECO:0000256" key="4">
    <source>
        <dbReference type="SAM" id="MobiDB-lite"/>
    </source>
</evidence>
<dbReference type="Pfam" id="PF13855">
    <property type="entry name" value="LRR_8"/>
    <property type="match status" value="2"/>
</dbReference>
<keyword evidence="3" id="KW-0677">Repeat</keyword>
<feature type="region of interest" description="Disordered" evidence="4">
    <location>
        <begin position="486"/>
        <end position="508"/>
    </location>
</feature>
<dbReference type="OrthoDB" id="6119665at2759"/>
<evidence type="ECO:0000256" key="5">
    <source>
        <dbReference type="SAM" id="SignalP"/>
    </source>
</evidence>
<feature type="non-terminal residue" evidence="6">
    <location>
        <position position="746"/>
    </location>
</feature>
<keyword evidence="1" id="KW-0433">Leucine-rich repeat</keyword>
<protein>
    <submittedName>
        <fullName evidence="6">Uncharacterized protein</fullName>
    </submittedName>
</protein>
<dbReference type="PRINTS" id="PR00019">
    <property type="entry name" value="LEURICHRPT"/>
</dbReference>
<feature type="signal peptide" evidence="5">
    <location>
        <begin position="1"/>
        <end position="24"/>
    </location>
</feature>
<dbReference type="GO" id="GO:0005615">
    <property type="term" value="C:extracellular space"/>
    <property type="evidence" value="ECO:0007669"/>
    <property type="project" value="TreeGrafter"/>
</dbReference>
<dbReference type="Proteomes" id="UP000678393">
    <property type="component" value="Unassembled WGS sequence"/>
</dbReference>
<feature type="chain" id="PRO_5035948359" evidence="5">
    <location>
        <begin position="25"/>
        <end position="746"/>
    </location>
</feature>
<keyword evidence="7" id="KW-1185">Reference proteome</keyword>
<dbReference type="InterPro" id="IPR032675">
    <property type="entry name" value="LRR_dom_sf"/>
</dbReference>
<evidence type="ECO:0000256" key="2">
    <source>
        <dbReference type="ARBA" id="ARBA00022729"/>
    </source>
</evidence>
<dbReference type="SMART" id="SM00369">
    <property type="entry name" value="LRR_TYP"/>
    <property type="match status" value="5"/>
</dbReference>
<dbReference type="PANTHER" id="PTHR24373:SF370">
    <property type="entry name" value="FISH-LIPS, ISOFORM E"/>
    <property type="match status" value="1"/>
</dbReference>
<comment type="caution">
    <text evidence="6">The sequence shown here is derived from an EMBL/GenBank/DDBJ whole genome shotgun (WGS) entry which is preliminary data.</text>
</comment>
<dbReference type="Gene3D" id="3.80.10.10">
    <property type="entry name" value="Ribonuclease Inhibitor"/>
    <property type="match status" value="3"/>
</dbReference>
<gene>
    <name evidence="6" type="ORF">CUNI_LOCUS20926</name>
</gene>
<evidence type="ECO:0000313" key="7">
    <source>
        <dbReference type="Proteomes" id="UP000678393"/>
    </source>
</evidence>
<sequence>MRHNKHHTWHMMLLYHLMQVCILGKIVPSPDHAPSACQISRDSVYGGNLVNCSSLGLKGLPADQLPDNVTTLILQDNEITSLSNNFFSVPQLSSLQHLSLRASRVSTIEIDALSGLRSLETLDLEHNDLRLCTDNRSFPAGMFNHVPNLRHLFVGFNTKDRSEIPGCQVYSEHIDIFSSLPRLTNLSIDSLNNTLHLGQEFAQLTLLENITVVCSFVISITNMSLQGLRQLPLQVLSLINFQLEVTLFELGVFENLPHLNHLTVDDSHVGNHKILLALYPLSNRNMTSLYLRKTNVFATYSIPSVALDDGIITELLSRSLRSICLRHFSWIDSFLFAFKPNSVTSGAWPDCITSLDLSRNKLENIGWVPTLFEVIRLKYLSHITLSSVLTPLEESYSRLIDCDLPMTYGDHDTRLQQDTHSHASPAVTNSKVHTLSEPSSQNDTYNYAIDKRTLKLNNKAVDNVTHDQNQQSDMILSFLEEQAHGPQRHHFKNNGSEKVDNRTHSRSQNPQRMLSFYEEPAQAMQTSQFPYNGIITYYFPRSLRTLKIINMIFSPMTIGRLHIVCARNENFEELYWVNNQLLEAKGVISNVETLKLFDISGSIFDIADHLFDTFYGLQVFVIREVKPDTFFRSNSVQRLLRNLTNLRYLDVSNNRLNSLLFPPDTFSSTPNISHVILSQNRFSSIPFHLENTPNLRFLDLSENAILFLTEEEREALDRHVSRVGELVLNLEDNAIACVCSQIDFMG</sequence>
<feature type="non-terminal residue" evidence="6">
    <location>
        <position position="1"/>
    </location>
</feature>
<dbReference type="AlphaFoldDB" id="A0A8S4A4Y1"/>
<accession>A0A8S4A4Y1</accession>
<organism evidence="6 7">
    <name type="scientific">Candidula unifasciata</name>
    <dbReference type="NCBI Taxonomy" id="100452"/>
    <lineage>
        <taxon>Eukaryota</taxon>
        <taxon>Metazoa</taxon>
        <taxon>Spiralia</taxon>
        <taxon>Lophotrochozoa</taxon>
        <taxon>Mollusca</taxon>
        <taxon>Gastropoda</taxon>
        <taxon>Heterobranchia</taxon>
        <taxon>Euthyneura</taxon>
        <taxon>Panpulmonata</taxon>
        <taxon>Eupulmonata</taxon>
        <taxon>Stylommatophora</taxon>
        <taxon>Helicina</taxon>
        <taxon>Helicoidea</taxon>
        <taxon>Geomitridae</taxon>
        <taxon>Candidula</taxon>
    </lineage>
</organism>
<dbReference type="GO" id="GO:0031012">
    <property type="term" value="C:extracellular matrix"/>
    <property type="evidence" value="ECO:0007669"/>
    <property type="project" value="TreeGrafter"/>
</dbReference>
<proteinExistence type="predicted"/>
<feature type="compositionally biased region" description="Polar residues" evidence="4">
    <location>
        <begin position="426"/>
        <end position="443"/>
    </location>
</feature>
<dbReference type="SUPFAM" id="SSF52058">
    <property type="entry name" value="L domain-like"/>
    <property type="match status" value="2"/>
</dbReference>
<dbReference type="InterPro" id="IPR001611">
    <property type="entry name" value="Leu-rich_rpt"/>
</dbReference>
<name>A0A8S4A4Y1_9EUPU</name>
<keyword evidence="2 5" id="KW-0732">Signal</keyword>